<sequence>MNQNPISVWLDQLARPKPVGEPIGPAERTSASWNTPPPTFTEKRTDNHRDELDPYLSSWMDDSVKYGKQTGIDPRLVMAIVLNEGATREQVVGRAGATAYDLGRWATSPLRGGPGNSLGVTNMKEETFEKLRARYPDEFGGHQWSDLTTDEHLAVKATAYALKTMKDDTAALVPDNMRAKISLNEYLAAGYNAGEENLANYRRNGDLGPGGAAYAQRANDNFQRAQQLMSQVYVMRADGGEVNGPGSTIGDKIPAWLSDGEFVMNARSTAVNGPFLRALNADPHFLQRMLAARQAGRPAEPSVGLAPSAAASNSTQVTITAPHREDIVDRLKILALQWELLHRR</sequence>
<dbReference type="SUPFAM" id="SSF53955">
    <property type="entry name" value="Lysozyme-like"/>
    <property type="match status" value="1"/>
</dbReference>
<evidence type="ECO:0000313" key="3">
    <source>
        <dbReference type="EMBL" id="RDI65174.1"/>
    </source>
</evidence>
<evidence type="ECO:0000256" key="1">
    <source>
        <dbReference type="SAM" id="MobiDB-lite"/>
    </source>
</evidence>
<protein>
    <recommendedName>
        <fullName evidence="2">Transglycosylase SLT domain-containing protein</fullName>
    </recommendedName>
</protein>
<evidence type="ECO:0000313" key="4">
    <source>
        <dbReference type="Proteomes" id="UP000254869"/>
    </source>
</evidence>
<dbReference type="AlphaFoldDB" id="A0A370I771"/>
<dbReference type="EMBL" id="QQBC01000006">
    <property type="protein sequence ID" value="RDI65174.1"/>
    <property type="molecule type" value="Genomic_DNA"/>
</dbReference>
<dbReference type="InterPro" id="IPR008258">
    <property type="entry name" value="Transglycosylase_SLT_dom_1"/>
</dbReference>
<keyword evidence="4" id="KW-1185">Reference proteome</keyword>
<dbReference type="Proteomes" id="UP000254869">
    <property type="component" value="Unassembled WGS sequence"/>
</dbReference>
<dbReference type="InterPro" id="IPR023346">
    <property type="entry name" value="Lysozyme-like_dom_sf"/>
</dbReference>
<feature type="region of interest" description="Disordered" evidence="1">
    <location>
        <begin position="16"/>
        <end position="49"/>
    </location>
</feature>
<name>A0A370I771_9NOCA</name>
<reference evidence="3 4" key="1">
    <citation type="submission" date="2018-07" db="EMBL/GenBank/DDBJ databases">
        <title>Genomic Encyclopedia of Type Strains, Phase IV (KMG-IV): sequencing the most valuable type-strain genomes for metagenomic binning, comparative biology and taxonomic classification.</title>
        <authorList>
            <person name="Goeker M."/>
        </authorList>
    </citation>
    <scope>NUCLEOTIDE SEQUENCE [LARGE SCALE GENOMIC DNA]</scope>
    <source>
        <strain evidence="3 4">DSM 44290</strain>
    </source>
</reference>
<evidence type="ECO:0000259" key="2">
    <source>
        <dbReference type="Pfam" id="PF01464"/>
    </source>
</evidence>
<comment type="caution">
    <text evidence="3">The sequence shown here is derived from an EMBL/GenBank/DDBJ whole genome shotgun (WGS) entry which is preliminary data.</text>
</comment>
<dbReference type="Pfam" id="PF01464">
    <property type="entry name" value="SLT"/>
    <property type="match status" value="1"/>
</dbReference>
<dbReference type="RefSeq" id="WP_068007392.1">
    <property type="nucleotide sequence ID" value="NZ_QQBC01000006.1"/>
</dbReference>
<dbReference type="STRING" id="1210086.GCA_001613105_07239"/>
<feature type="domain" description="Transglycosylase SLT" evidence="2">
    <location>
        <begin position="65"/>
        <end position="204"/>
    </location>
</feature>
<accession>A0A370I771</accession>
<gene>
    <name evidence="3" type="ORF">DFR76_10642</name>
</gene>
<dbReference type="Gene3D" id="1.10.530.10">
    <property type="match status" value="1"/>
</dbReference>
<proteinExistence type="predicted"/>
<organism evidence="3 4">
    <name type="scientific">Nocardia pseudobrasiliensis</name>
    <dbReference type="NCBI Taxonomy" id="45979"/>
    <lineage>
        <taxon>Bacteria</taxon>
        <taxon>Bacillati</taxon>
        <taxon>Actinomycetota</taxon>
        <taxon>Actinomycetes</taxon>
        <taxon>Mycobacteriales</taxon>
        <taxon>Nocardiaceae</taxon>
        <taxon>Nocardia</taxon>
    </lineage>
</organism>